<feature type="domain" description="Inhibitor I9" evidence="10">
    <location>
        <begin position="47"/>
        <end position="107"/>
    </location>
</feature>
<evidence type="ECO:0000256" key="1">
    <source>
        <dbReference type="ARBA" id="ARBA00011073"/>
    </source>
</evidence>
<dbReference type="Gene3D" id="3.40.50.200">
    <property type="entry name" value="Peptidase S8/S53 domain"/>
    <property type="match status" value="1"/>
</dbReference>
<evidence type="ECO:0000259" key="9">
    <source>
        <dbReference type="Pfam" id="PF00082"/>
    </source>
</evidence>
<evidence type="ECO:0000259" key="10">
    <source>
        <dbReference type="Pfam" id="PF05922"/>
    </source>
</evidence>
<comment type="caution">
    <text evidence="11">The sequence shown here is derived from an EMBL/GenBank/DDBJ whole genome shotgun (WGS) entry which is preliminary data.</text>
</comment>
<evidence type="ECO:0000256" key="8">
    <source>
        <dbReference type="SAM" id="SignalP"/>
    </source>
</evidence>
<evidence type="ECO:0000256" key="2">
    <source>
        <dbReference type="ARBA" id="ARBA00022670"/>
    </source>
</evidence>
<accession>A0A9X1SXW9</accession>
<dbReference type="InterPro" id="IPR034193">
    <property type="entry name" value="PCSK9_ProteinaseK-like"/>
</dbReference>
<sequence>MSTTYLKRAVTAVVTAGLTLVSTAAAEGSAYEAPLERAGGEVLAGQYIVVLKNQAKGTEVAQRHKVSATSVYSHALSGFAATLSPAQLKTVRADRTVAYVVPDGVVRALGKPTPEPPRVKPSGTRRTGPVIDRNGAASTTPRAVQASAPWGLDRIDQRTRNRDGQYRYVATGSGVTAFVLDTGIQASHNQFGGRVIQGYDAIGDGRGTNDCYGHGTQVAGVIGGATYGVAKQVRLVPVRVLNCDGTGTSSAVIAGVDFVTGARSGPSVANMSLGGGYTKALNDAVSASIASGVTYTVAAGNFNGDACTLSPASVPAALTVGASDVLDRRASFSNWGPCVDLFAPGEKIPSASIGSSTATATSSGTSLASPHVAGLAALYLQVAPTATTATVSSVLLNAAVPDVLTDPAGSPNRLARKWTGTMPNGRAAFQEPDGTFWHQAGTGTITASLEGTAGTDQDLYLWWWDGNAWQAVAGSASASASERVVLSGRSGYFTLMVENYAGAGTYDLWLSRPS</sequence>
<dbReference type="EMBL" id="JAJOMB010000032">
    <property type="protein sequence ID" value="MCD5316647.1"/>
    <property type="molecule type" value="Genomic_DNA"/>
</dbReference>
<keyword evidence="8" id="KW-0732">Signal</keyword>
<dbReference type="Pfam" id="PF05922">
    <property type="entry name" value="Inhibitor_I9"/>
    <property type="match status" value="1"/>
</dbReference>
<reference evidence="11" key="1">
    <citation type="submission" date="2021-11" db="EMBL/GenBank/DDBJ databases">
        <title>Streptomyces corallinus and Kineosporia corallina sp. nov., two new coral-derived marine actinobacteria.</title>
        <authorList>
            <person name="Buangrab K."/>
            <person name="Sutthacheep M."/>
            <person name="Yeemin T."/>
            <person name="Harunari E."/>
            <person name="Igarashi Y."/>
            <person name="Sripreechasak P."/>
            <person name="Kanchanasin P."/>
            <person name="Tanasupawat S."/>
            <person name="Phongsopitanun W."/>
        </authorList>
    </citation>
    <scope>NUCLEOTIDE SEQUENCE</scope>
    <source>
        <strain evidence="11">JCM 31032</strain>
    </source>
</reference>
<dbReference type="GO" id="GO:0006508">
    <property type="term" value="P:proteolysis"/>
    <property type="evidence" value="ECO:0007669"/>
    <property type="project" value="UniProtKB-KW"/>
</dbReference>
<keyword evidence="2 5" id="KW-0645">Protease</keyword>
<feature type="region of interest" description="Disordered" evidence="7">
    <location>
        <begin position="110"/>
        <end position="142"/>
    </location>
</feature>
<dbReference type="SUPFAM" id="SSF54897">
    <property type="entry name" value="Protease propeptides/inhibitors"/>
    <property type="match status" value="1"/>
</dbReference>
<feature type="domain" description="Peptidase S8/S53" evidence="9">
    <location>
        <begin position="172"/>
        <end position="405"/>
    </location>
</feature>
<feature type="signal peptide" evidence="8">
    <location>
        <begin position="1"/>
        <end position="26"/>
    </location>
</feature>
<evidence type="ECO:0000256" key="6">
    <source>
        <dbReference type="RuleBase" id="RU003355"/>
    </source>
</evidence>
<dbReference type="Gene3D" id="2.60.120.380">
    <property type="match status" value="1"/>
</dbReference>
<dbReference type="GO" id="GO:0004252">
    <property type="term" value="F:serine-type endopeptidase activity"/>
    <property type="evidence" value="ECO:0007669"/>
    <property type="project" value="UniProtKB-UniRule"/>
</dbReference>
<dbReference type="SUPFAM" id="SSF52743">
    <property type="entry name" value="Subtilisin-like"/>
    <property type="match status" value="1"/>
</dbReference>
<name>A0A9X1SXW9_9ACTN</name>
<feature type="chain" id="PRO_5040799401" evidence="8">
    <location>
        <begin position="27"/>
        <end position="514"/>
    </location>
</feature>
<dbReference type="RefSeq" id="WP_231449497.1">
    <property type="nucleotide sequence ID" value="NZ_JAJOMB010000032.1"/>
</dbReference>
<dbReference type="InterPro" id="IPR023828">
    <property type="entry name" value="Peptidase_S8_Ser-AS"/>
</dbReference>
<dbReference type="GO" id="GO:0005615">
    <property type="term" value="C:extracellular space"/>
    <property type="evidence" value="ECO:0007669"/>
    <property type="project" value="TreeGrafter"/>
</dbReference>
<dbReference type="CDD" id="cd04077">
    <property type="entry name" value="Peptidases_S8_PCSK9_ProteinaseK_like"/>
    <property type="match status" value="1"/>
</dbReference>
<dbReference type="InterPro" id="IPR015500">
    <property type="entry name" value="Peptidase_S8_subtilisin-rel"/>
</dbReference>
<dbReference type="Gene3D" id="3.30.70.80">
    <property type="entry name" value="Peptidase S8 propeptide/proteinase inhibitor I9"/>
    <property type="match status" value="1"/>
</dbReference>
<evidence type="ECO:0000256" key="3">
    <source>
        <dbReference type="ARBA" id="ARBA00022801"/>
    </source>
</evidence>
<evidence type="ECO:0000256" key="7">
    <source>
        <dbReference type="SAM" id="MobiDB-lite"/>
    </source>
</evidence>
<dbReference type="PROSITE" id="PS00137">
    <property type="entry name" value="SUBTILASE_HIS"/>
    <property type="match status" value="1"/>
</dbReference>
<dbReference type="Pfam" id="PF00082">
    <property type="entry name" value="Peptidase_S8"/>
    <property type="match status" value="1"/>
</dbReference>
<dbReference type="InterPro" id="IPR050131">
    <property type="entry name" value="Peptidase_S8_subtilisin-like"/>
</dbReference>
<dbReference type="InterPro" id="IPR022398">
    <property type="entry name" value="Peptidase_S8_His-AS"/>
</dbReference>
<comment type="similarity">
    <text evidence="1 5 6">Belongs to the peptidase S8 family.</text>
</comment>
<feature type="active site" description="Charge relay system" evidence="5">
    <location>
        <position position="366"/>
    </location>
</feature>
<dbReference type="AlphaFoldDB" id="A0A9X1SXW9"/>
<dbReference type="PRINTS" id="PR00723">
    <property type="entry name" value="SUBTILISIN"/>
</dbReference>
<organism evidence="11 12">
    <name type="scientific">Kineosporia babensis</name>
    <dbReference type="NCBI Taxonomy" id="499548"/>
    <lineage>
        <taxon>Bacteria</taxon>
        <taxon>Bacillati</taxon>
        <taxon>Actinomycetota</taxon>
        <taxon>Actinomycetes</taxon>
        <taxon>Kineosporiales</taxon>
        <taxon>Kineosporiaceae</taxon>
        <taxon>Kineosporia</taxon>
    </lineage>
</organism>
<evidence type="ECO:0000256" key="5">
    <source>
        <dbReference type="PROSITE-ProRule" id="PRU01240"/>
    </source>
</evidence>
<dbReference type="InterPro" id="IPR023827">
    <property type="entry name" value="Peptidase_S8_Asp-AS"/>
</dbReference>
<dbReference type="InterPro" id="IPR010259">
    <property type="entry name" value="S8pro/Inhibitor_I9"/>
</dbReference>
<keyword evidence="12" id="KW-1185">Reference proteome</keyword>
<protein>
    <submittedName>
        <fullName evidence="11">S8 family peptidase</fullName>
    </submittedName>
</protein>
<feature type="active site" description="Charge relay system" evidence="5">
    <location>
        <position position="214"/>
    </location>
</feature>
<dbReference type="PROSITE" id="PS00136">
    <property type="entry name" value="SUBTILASE_ASP"/>
    <property type="match status" value="1"/>
</dbReference>
<dbReference type="PROSITE" id="PS00138">
    <property type="entry name" value="SUBTILASE_SER"/>
    <property type="match status" value="1"/>
</dbReference>
<dbReference type="Proteomes" id="UP001138997">
    <property type="component" value="Unassembled WGS sequence"/>
</dbReference>
<dbReference type="InterPro" id="IPR000209">
    <property type="entry name" value="Peptidase_S8/S53_dom"/>
</dbReference>
<evidence type="ECO:0000313" key="11">
    <source>
        <dbReference type="EMBL" id="MCD5316647.1"/>
    </source>
</evidence>
<keyword evidence="3 5" id="KW-0378">Hydrolase</keyword>
<evidence type="ECO:0000256" key="4">
    <source>
        <dbReference type="ARBA" id="ARBA00022825"/>
    </source>
</evidence>
<proteinExistence type="inferred from homology"/>
<keyword evidence="4 5" id="KW-0720">Serine protease</keyword>
<dbReference type="PANTHER" id="PTHR43806">
    <property type="entry name" value="PEPTIDASE S8"/>
    <property type="match status" value="1"/>
</dbReference>
<evidence type="ECO:0000313" key="12">
    <source>
        <dbReference type="Proteomes" id="UP001138997"/>
    </source>
</evidence>
<dbReference type="InterPro" id="IPR037045">
    <property type="entry name" value="S8pro/Inhibitor_I9_sf"/>
</dbReference>
<feature type="active site" description="Charge relay system" evidence="5">
    <location>
        <position position="181"/>
    </location>
</feature>
<gene>
    <name evidence="11" type="ORF">LR394_37690</name>
</gene>
<dbReference type="PANTHER" id="PTHR43806:SF11">
    <property type="entry name" value="CEREVISIN-RELATED"/>
    <property type="match status" value="1"/>
</dbReference>
<dbReference type="InterPro" id="IPR036852">
    <property type="entry name" value="Peptidase_S8/S53_dom_sf"/>
</dbReference>
<dbReference type="PROSITE" id="PS51892">
    <property type="entry name" value="SUBTILASE"/>
    <property type="match status" value="1"/>
</dbReference>
<dbReference type="FunFam" id="3.40.50.200:FF:000014">
    <property type="entry name" value="Proteinase K"/>
    <property type="match status" value="1"/>
</dbReference>